<evidence type="ECO:0000256" key="1">
    <source>
        <dbReference type="ARBA" id="ARBA00004305"/>
    </source>
</evidence>
<dbReference type="PANTHER" id="PTHR13137">
    <property type="entry name" value="DC11 ACN9 HOMOLOG"/>
    <property type="match status" value="1"/>
</dbReference>
<keyword evidence="3" id="KW-0809">Transit peptide</keyword>
<evidence type="ECO:0000256" key="5">
    <source>
        <dbReference type="ARBA" id="ARBA00023186"/>
    </source>
</evidence>
<evidence type="ECO:0000256" key="2">
    <source>
        <dbReference type="ARBA" id="ARBA00006020"/>
    </source>
</evidence>
<dbReference type="GO" id="GO:0005759">
    <property type="term" value="C:mitochondrial matrix"/>
    <property type="evidence" value="ECO:0007669"/>
    <property type="project" value="UniProtKB-SubCell"/>
</dbReference>
<dbReference type="AlphaFoldDB" id="A0A8C4Q1T5"/>
<feature type="compositionally biased region" description="Basic and acidic residues" evidence="7">
    <location>
        <begin position="85"/>
        <end position="102"/>
    </location>
</feature>
<proteinExistence type="inferred from homology"/>
<evidence type="ECO:0000313" key="8">
    <source>
        <dbReference type="Ensembl" id="ENSEBUP00000008725.1"/>
    </source>
</evidence>
<keyword evidence="9" id="KW-1185">Reference proteome</keyword>
<evidence type="ECO:0000313" key="9">
    <source>
        <dbReference type="Proteomes" id="UP000694388"/>
    </source>
</evidence>
<comment type="subcellular location">
    <subcellularLocation>
        <location evidence="1 6">Mitochondrion matrix</location>
    </subcellularLocation>
</comment>
<keyword evidence="5 6" id="KW-0143">Chaperone</keyword>
<evidence type="ECO:0000256" key="3">
    <source>
        <dbReference type="ARBA" id="ARBA00022946"/>
    </source>
</evidence>
<dbReference type="GO" id="GO:0006105">
    <property type="term" value="P:succinate metabolic process"/>
    <property type="evidence" value="ECO:0007669"/>
    <property type="project" value="TreeGrafter"/>
</dbReference>
<comment type="subunit">
    <text evidence="6">Interacts with the iron-sulfur protein subunit within the SDH catalytic dimer.</text>
</comment>
<evidence type="ECO:0000256" key="4">
    <source>
        <dbReference type="ARBA" id="ARBA00023128"/>
    </source>
</evidence>
<dbReference type="GO" id="GO:0005758">
    <property type="term" value="C:mitochondrial intermembrane space"/>
    <property type="evidence" value="ECO:0007669"/>
    <property type="project" value="TreeGrafter"/>
</dbReference>
<dbReference type="Proteomes" id="UP000694388">
    <property type="component" value="Unplaced"/>
</dbReference>
<reference evidence="8" key="2">
    <citation type="submission" date="2025-09" db="UniProtKB">
        <authorList>
            <consortium name="Ensembl"/>
        </authorList>
    </citation>
    <scope>IDENTIFICATION</scope>
</reference>
<dbReference type="CDD" id="cd20270">
    <property type="entry name" value="Complex1_LYR_SDHAF3_LYRM10"/>
    <property type="match status" value="1"/>
</dbReference>
<protein>
    <recommendedName>
        <fullName evidence="6">Succinate dehydrogenase assembly factor 3</fullName>
        <shortName evidence="6">SDH assembly factor 3</shortName>
        <shortName evidence="6">SDHAF3</shortName>
    </recommendedName>
</protein>
<dbReference type="InterPro" id="IPR008381">
    <property type="entry name" value="SDHAF3/Sdh7"/>
</dbReference>
<dbReference type="GO" id="GO:0034553">
    <property type="term" value="P:mitochondrial respiratory chain complex II assembly"/>
    <property type="evidence" value="ECO:0007669"/>
    <property type="project" value="UniProtKB-UniRule"/>
</dbReference>
<organism evidence="8 9">
    <name type="scientific">Eptatretus burgeri</name>
    <name type="common">Inshore hagfish</name>
    <dbReference type="NCBI Taxonomy" id="7764"/>
    <lineage>
        <taxon>Eukaryota</taxon>
        <taxon>Metazoa</taxon>
        <taxon>Chordata</taxon>
        <taxon>Craniata</taxon>
        <taxon>Vertebrata</taxon>
        <taxon>Cyclostomata</taxon>
        <taxon>Myxini</taxon>
        <taxon>Myxiniformes</taxon>
        <taxon>Myxinidae</taxon>
        <taxon>Eptatretinae</taxon>
        <taxon>Eptatretus</taxon>
    </lineage>
</organism>
<accession>A0A8C4Q1T5</accession>
<reference evidence="8" key="1">
    <citation type="submission" date="2025-08" db="UniProtKB">
        <authorList>
            <consortium name="Ensembl"/>
        </authorList>
    </citation>
    <scope>IDENTIFICATION</scope>
</reference>
<sequence length="102" mass="11769">MSSAPHAVRVRSLYRRLLHLHRALPAGLRVLGDRYVGEEFRRHKSASEAQSEQFLLEWQVQHQGTQEVACGRECNGKGETPTAEYKWERDQGREEWGESHLG</sequence>
<comment type="function">
    <text evidence="6">Plays an essential role in the assembly of succinate dehydrogenase (SDH), an enzyme complex (also referred to as respiratory complex II) that is a component of both the tricarboxylic acid (TCA) cycle and the mitochondrial electron transport chain, and which couples the oxidation of succinate to fumarate with the reduction of ubiquinone (coenzyme Q) to ubiquinol. Promotes maturation of the iron-sulfur protein subunit of the SDH catalytic dimer, protecting it from the deleterious effects of oxidants. May act together with SDHAF1.</text>
</comment>
<name>A0A8C4Q1T5_EPTBU</name>
<dbReference type="Pfam" id="PF13233">
    <property type="entry name" value="Complex1_LYR_2"/>
    <property type="match status" value="1"/>
</dbReference>
<dbReference type="GeneTree" id="ENSGT00940000175476"/>
<evidence type="ECO:0000256" key="6">
    <source>
        <dbReference type="RuleBase" id="RU368039"/>
    </source>
</evidence>
<feature type="region of interest" description="Disordered" evidence="7">
    <location>
        <begin position="72"/>
        <end position="102"/>
    </location>
</feature>
<dbReference type="PANTHER" id="PTHR13137:SF6">
    <property type="entry name" value="SUCCINATE DEHYDROGENASE ASSEMBLY FACTOR 3, MITOCHONDRIAL"/>
    <property type="match status" value="1"/>
</dbReference>
<dbReference type="Ensembl" id="ENSEBUT00000009234.1">
    <property type="protein sequence ID" value="ENSEBUP00000008725.1"/>
    <property type="gene ID" value="ENSEBUG00000005633.1"/>
</dbReference>
<comment type="similarity">
    <text evidence="2 6">Belongs to the complex I LYR family. SDHAF3 subfamily.</text>
</comment>
<keyword evidence="4 6" id="KW-0496">Mitochondrion</keyword>
<evidence type="ECO:0000256" key="7">
    <source>
        <dbReference type="SAM" id="MobiDB-lite"/>
    </source>
</evidence>